<dbReference type="EMBL" id="CP034550">
    <property type="protein sequence ID" value="QFZ20654.1"/>
    <property type="molecule type" value="Genomic_DNA"/>
</dbReference>
<reference evidence="2" key="1">
    <citation type="journal article" date="2021" name="Curr. Microbiol.">
        <title>Complete genome of nocamycin-producing strain Saccharothrix syringae NRRL B-16468 reveals the biosynthetic potential for secondary metabolites.</title>
        <authorList>
            <person name="Mo X."/>
            <person name="Yang S."/>
        </authorList>
    </citation>
    <scope>NUCLEOTIDE SEQUENCE [LARGE SCALE GENOMIC DNA]</scope>
    <source>
        <strain evidence="2">ATCC 51364 / DSM 43886 / JCM 6844 / KCTC 9398 / NBRC 14523 / NRRL B-16468 / INA 2240</strain>
    </source>
</reference>
<evidence type="ECO:0008006" key="3">
    <source>
        <dbReference type="Google" id="ProtNLM"/>
    </source>
</evidence>
<protein>
    <recommendedName>
        <fullName evidence="3">Transposase DDE domain-containing protein</fullName>
    </recommendedName>
</protein>
<dbReference type="PANTHER" id="PTHR30007">
    <property type="entry name" value="PHP DOMAIN PROTEIN"/>
    <property type="match status" value="1"/>
</dbReference>
<name>A0A5Q0H435_SACSY</name>
<keyword evidence="2" id="KW-1185">Reference proteome</keyword>
<organism evidence="1 2">
    <name type="scientific">Saccharothrix syringae</name>
    <name type="common">Nocardiopsis syringae</name>
    <dbReference type="NCBI Taxonomy" id="103733"/>
    <lineage>
        <taxon>Bacteria</taxon>
        <taxon>Bacillati</taxon>
        <taxon>Actinomycetota</taxon>
        <taxon>Actinomycetes</taxon>
        <taxon>Pseudonocardiales</taxon>
        <taxon>Pseudonocardiaceae</taxon>
        <taxon>Saccharothrix</taxon>
    </lineage>
</organism>
<sequence length="73" mass="8900">MVVQIVQRPQVPYFTVPPRRWVVERSLARITGHRRRVRDYERLPHHHEAMVRWSMIRITSRRLTQPQQIGNGY</sequence>
<dbReference type="KEGG" id="ssyi:EKG83_27520"/>
<evidence type="ECO:0000313" key="1">
    <source>
        <dbReference type="EMBL" id="QFZ20654.1"/>
    </source>
</evidence>
<proteinExistence type="predicted"/>
<dbReference type="PANTHER" id="PTHR30007:SF0">
    <property type="entry name" value="TRANSPOSASE"/>
    <property type="match status" value="1"/>
</dbReference>
<gene>
    <name evidence="1" type="ORF">EKG83_27520</name>
</gene>
<dbReference type="Proteomes" id="UP000325787">
    <property type="component" value="Chromosome"/>
</dbReference>
<evidence type="ECO:0000313" key="2">
    <source>
        <dbReference type="Proteomes" id="UP000325787"/>
    </source>
</evidence>
<dbReference type="OrthoDB" id="4559615at2"/>
<dbReference type="AlphaFoldDB" id="A0A5Q0H435"/>
<accession>A0A5Q0H435</accession>